<evidence type="ECO:0000313" key="1">
    <source>
        <dbReference type="EMBL" id="MCI87435.1"/>
    </source>
</evidence>
<proteinExistence type="predicted"/>
<protein>
    <submittedName>
        <fullName evidence="1">Uncharacterized protein</fullName>
    </submittedName>
</protein>
<accession>A0A392VKT4</accession>
<comment type="caution">
    <text evidence="1">The sequence shown here is derived from an EMBL/GenBank/DDBJ whole genome shotgun (WGS) entry which is preliminary data.</text>
</comment>
<organism evidence="1 2">
    <name type="scientific">Trifolium medium</name>
    <dbReference type="NCBI Taxonomy" id="97028"/>
    <lineage>
        <taxon>Eukaryota</taxon>
        <taxon>Viridiplantae</taxon>
        <taxon>Streptophyta</taxon>
        <taxon>Embryophyta</taxon>
        <taxon>Tracheophyta</taxon>
        <taxon>Spermatophyta</taxon>
        <taxon>Magnoliopsida</taxon>
        <taxon>eudicotyledons</taxon>
        <taxon>Gunneridae</taxon>
        <taxon>Pentapetalae</taxon>
        <taxon>rosids</taxon>
        <taxon>fabids</taxon>
        <taxon>Fabales</taxon>
        <taxon>Fabaceae</taxon>
        <taxon>Papilionoideae</taxon>
        <taxon>50 kb inversion clade</taxon>
        <taxon>NPAAA clade</taxon>
        <taxon>Hologalegina</taxon>
        <taxon>IRL clade</taxon>
        <taxon>Trifolieae</taxon>
        <taxon>Trifolium</taxon>
    </lineage>
</organism>
<reference evidence="1 2" key="1">
    <citation type="journal article" date="2018" name="Front. Plant Sci.">
        <title>Red Clover (Trifolium pratense) and Zigzag Clover (T. medium) - A Picture of Genomic Similarities and Differences.</title>
        <authorList>
            <person name="Dluhosova J."/>
            <person name="Istvanek J."/>
            <person name="Nedelnik J."/>
            <person name="Repkova J."/>
        </authorList>
    </citation>
    <scope>NUCLEOTIDE SEQUENCE [LARGE SCALE GENOMIC DNA]</scope>
    <source>
        <strain evidence="2">cv. 10/8</strain>
        <tissue evidence="1">Leaf</tissue>
    </source>
</reference>
<dbReference type="Proteomes" id="UP000265520">
    <property type="component" value="Unassembled WGS sequence"/>
</dbReference>
<dbReference type="AlphaFoldDB" id="A0A392VKT4"/>
<name>A0A392VKT4_9FABA</name>
<evidence type="ECO:0000313" key="2">
    <source>
        <dbReference type="Proteomes" id="UP000265520"/>
    </source>
</evidence>
<keyword evidence="2" id="KW-1185">Reference proteome</keyword>
<dbReference type="EMBL" id="LXQA011165888">
    <property type="protein sequence ID" value="MCI87435.1"/>
    <property type="molecule type" value="Genomic_DNA"/>
</dbReference>
<feature type="non-terminal residue" evidence="1">
    <location>
        <position position="1"/>
    </location>
</feature>
<sequence length="22" mass="1967">GCGGGCGAAAAAWAVCNSRTAL</sequence>